<sequence length="62" mass="7278">MSDSFYEKLPNDLLIRFYVEIKKNIETGSLTNELDTELKMIKAVTQKRNINLLNLNYNVLNT</sequence>
<dbReference type="AlphaFoldDB" id="A0A1S2LWZ2"/>
<proteinExistence type="predicted"/>
<organism evidence="1 2">
    <name type="scientific">Anaerobacillus alkalilacustris</name>
    <dbReference type="NCBI Taxonomy" id="393763"/>
    <lineage>
        <taxon>Bacteria</taxon>
        <taxon>Bacillati</taxon>
        <taxon>Bacillota</taxon>
        <taxon>Bacilli</taxon>
        <taxon>Bacillales</taxon>
        <taxon>Bacillaceae</taxon>
        <taxon>Anaerobacillus</taxon>
    </lineage>
</organism>
<evidence type="ECO:0000313" key="2">
    <source>
        <dbReference type="Proteomes" id="UP000179524"/>
    </source>
</evidence>
<dbReference type="OrthoDB" id="2905540at2"/>
<gene>
    <name evidence="1" type="ORF">BKP37_00470</name>
</gene>
<evidence type="ECO:0000313" key="1">
    <source>
        <dbReference type="EMBL" id="OIJ17048.1"/>
    </source>
</evidence>
<reference evidence="1 2" key="1">
    <citation type="submission" date="2016-10" db="EMBL/GenBank/DDBJ databases">
        <title>Draft genome sequences of four alkaliphilic bacteria belonging to the Anaerobacillus genus.</title>
        <authorList>
            <person name="Bassil N.M."/>
            <person name="Lloyd J.R."/>
        </authorList>
    </citation>
    <scope>NUCLEOTIDE SEQUENCE [LARGE SCALE GENOMIC DNA]</scope>
    <source>
        <strain evidence="1 2">DSM 18345</strain>
    </source>
</reference>
<dbReference type="Proteomes" id="UP000179524">
    <property type="component" value="Unassembled WGS sequence"/>
</dbReference>
<protein>
    <submittedName>
        <fullName evidence="1">Uncharacterized protein</fullName>
    </submittedName>
</protein>
<accession>A0A1S2LWZ2</accession>
<dbReference type="EMBL" id="MLQR01000001">
    <property type="protein sequence ID" value="OIJ17048.1"/>
    <property type="molecule type" value="Genomic_DNA"/>
</dbReference>
<comment type="caution">
    <text evidence="1">The sequence shown here is derived from an EMBL/GenBank/DDBJ whole genome shotgun (WGS) entry which is preliminary data.</text>
</comment>
<name>A0A1S2LWZ2_9BACI</name>
<dbReference type="RefSeq" id="WP_071307777.1">
    <property type="nucleotide sequence ID" value="NZ_MLQR01000001.1"/>
</dbReference>
<keyword evidence="2" id="KW-1185">Reference proteome</keyword>